<evidence type="ECO:0008006" key="3">
    <source>
        <dbReference type="Google" id="ProtNLM"/>
    </source>
</evidence>
<comment type="caution">
    <text evidence="1">The sequence shown here is derived from an EMBL/GenBank/DDBJ whole genome shotgun (WGS) entry which is preliminary data.</text>
</comment>
<reference evidence="1" key="1">
    <citation type="journal article" date="2021" name="mSystems">
        <title>Bacteria and Archaea Synergistically Convert Glycine Betaine to Biogenic Methane in the Formosa Cold Seep of the South China Sea.</title>
        <authorList>
            <person name="Li L."/>
            <person name="Zhang W."/>
            <person name="Zhang S."/>
            <person name="Song L."/>
            <person name="Sun Q."/>
            <person name="Zhang H."/>
            <person name="Xiang H."/>
            <person name="Dong X."/>
        </authorList>
    </citation>
    <scope>NUCLEOTIDE SEQUENCE</scope>
    <source>
        <strain evidence="1">ZWT</strain>
    </source>
</reference>
<dbReference type="RefSeq" id="WP_250857329.1">
    <property type="nucleotide sequence ID" value="NZ_JAGSOJ010000001.1"/>
</dbReference>
<organism evidence="1 2">
    <name type="scientific">Oceanirhabdus seepicola</name>
    <dbReference type="NCBI Taxonomy" id="2828781"/>
    <lineage>
        <taxon>Bacteria</taxon>
        <taxon>Bacillati</taxon>
        <taxon>Bacillota</taxon>
        <taxon>Clostridia</taxon>
        <taxon>Eubacteriales</taxon>
        <taxon>Clostridiaceae</taxon>
        <taxon>Oceanirhabdus</taxon>
    </lineage>
</organism>
<reference evidence="1" key="2">
    <citation type="submission" date="2021-04" db="EMBL/GenBank/DDBJ databases">
        <authorList>
            <person name="Dong X."/>
        </authorList>
    </citation>
    <scope>NUCLEOTIDE SEQUENCE</scope>
    <source>
        <strain evidence="1">ZWT</strain>
    </source>
</reference>
<proteinExistence type="predicted"/>
<dbReference type="Gene3D" id="2.50.20.10">
    <property type="entry name" value="Lipoprotein localisation LolA/LolB/LppX"/>
    <property type="match status" value="1"/>
</dbReference>
<accession>A0A9J6NVF3</accession>
<keyword evidence="2" id="KW-1185">Reference proteome</keyword>
<sequence length="207" mass="24634">MRRFILGSITMCIILLSLISCDKSEDPNKTIEYIKGLKTYECTAKLEIINDVQKKEYDIYQLFKKDTGSYIKINEDRQIWLLPNKIIDNDIKHKRMTIQSRIYDNNIYELTFLDKYIEKLYCDEKIKTKYADEEGKRYLLVELILCSNNRNLDKAVIYINTEDGNPNRIQVYDGDKKVRMKITYSKFEGNAEIRDDFFDTKRLLNSD</sequence>
<dbReference type="Proteomes" id="UP001056429">
    <property type="component" value="Unassembled WGS sequence"/>
</dbReference>
<dbReference type="AlphaFoldDB" id="A0A9J6NVF3"/>
<dbReference type="PROSITE" id="PS51257">
    <property type="entry name" value="PROKAR_LIPOPROTEIN"/>
    <property type="match status" value="1"/>
</dbReference>
<dbReference type="NCBIfam" id="NF041287">
    <property type="entry name" value="lipo_GerS_rel"/>
    <property type="match status" value="1"/>
</dbReference>
<protein>
    <recommendedName>
        <fullName evidence="3">Outer membrane lipoprotein carrier protein LolA</fullName>
    </recommendedName>
</protein>
<dbReference type="EMBL" id="JAGSOJ010000001">
    <property type="protein sequence ID" value="MCM1988463.1"/>
    <property type="molecule type" value="Genomic_DNA"/>
</dbReference>
<evidence type="ECO:0000313" key="2">
    <source>
        <dbReference type="Proteomes" id="UP001056429"/>
    </source>
</evidence>
<evidence type="ECO:0000313" key="1">
    <source>
        <dbReference type="EMBL" id="MCM1988463.1"/>
    </source>
</evidence>
<name>A0A9J6NVF3_9CLOT</name>
<gene>
    <name evidence="1" type="ORF">KDK92_01840</name>
</gene>